<feature type="region of interest" description="Disordered" evidence="1">
    <location>
        <begin position="17"/>
        <end position="41"/>
    </location>
</feature>
<gene>
    <name evidence="2" type="ORF">GALL_534470</name>
</gene>
<name>A0A1J5P1L6_9ZZZZ</name>
<evidence type="ECO:0008006" key="3">
    <source>
        <dbReference type="Google" id="ProtNLM"/>
    </source>
</evidence>
<reference evidence="2" key="1">
    <citation type="submission" date="2016-10" db="EMBL/GenBank/DDBJ databases">
        <title>Sequence of Gallionella enrichment culture.</title>
        <authorList>
            <person name="Poehlein A."/>
            <person name="Muehling M."/>
            <person name="Daniel R."/>
        </authorList>
    </citation>
    <scope>NUCLEOTIDE SEQUENCE</scope>
</reference>
<sequence length="90" mass="9788">MTLKKEDLARRMQLKIDSQRKGAPVPGRFAQGAGEAVDRKEQRRRDAAAGLVPFACKLPAELTQQLRERAAAHEGGINALVEALLKKALG</sequence>
<evidence type="ECO:0000256" key="1">
    <source>
        <dbReference type="SAM" id="MobiDB-lite"/>
    </source>
</evidence>
<accession>A0A1J5P1L6</accession>
<dbReference type="AlphaFoldDB" id="A0A1J5P1L6"/>
<evidence type="ECO:0000313" key="2">
    <source>
        <dbReference type="EMBL" id="OIQ64998.1"/>
    </source>
</evidence>
<protein>
    <recommendedName>
        <fullName evidence="3">LexA regulated protein</fullName>
    </recommendedName>
</protein>
<proteinExistence type="predicted"/>
<organism evidence="2">
    <name type="scientific">mine drainage metagenome</name>
    <dbReference type="NCBI Taxonomy" id="410659"/>
    <lineage>
        <taxon>unclassified sequences</taxon>
        <taxon>metagenomes</taxon>
        <taxon>ecological metagenomes</taxon>
    </lineage>
</organism>
<comment type="caution">
    <text evidence="2">The sequence shown here is derived from an EMBL/GenBank/DDBJ whole genome shotgun (WGS) entry which is preliminary data.</text>
</comment>
<dbReference type="EMBL" id="MLJW01007671">
    <property type="protein sequence ID" value="OIQ64998.1"/>
    <property type="molecule type" value="Genomic_DNA"/>
</dbReference>